<proteinExistence type="predicted"/>
<dbReference type="SUPFAM" id="SSF51735">
    <property type="entry name" value="NAD(P)-binding Rossmann-fold domains"/>
    <property type="match status" value="1"/>
</dbReference>
<keyword evidence="1" id="KW-0520">NAD</keyword>
<evidence type="ECO:0000313" key="4">
    <source>
        <dbReference type="Proteomes" id="UP001418637"/>
    </source>
</evidence>
<dbReference type="EMBL" id="JBBYXI010000001">
    <property type="protein sequence ID" value="MEN3930133.1"/>
    <property type="molecule type" value="Genomic_DNA"/>
</dbReference>
<dbReference type="CDD" id="cd05266">
    <property type="entry name" value="SDR_a4"/>
    <property type="match status" value="1"/>
</dbReference>
<sequence>MTIDPPKLFIFGMGYSSLCFIELYGHLFSEIAGTVRSVEKAQQLQRFGIRALSFDDPMVSTELADAGVVLSSIPPLEGHDPVLEQFGSEMAQLKQGHWFGYLSTTGVYGDRDGEWTDEETEISPVSAHSKDRAQIEQLWLDWGAKHHKAVHIFRLTGIYGPGRNPLENLLRGRAQNIIKEGQVFNRIHVEDICGTLMASIKRPNAGRIYNVSDDEPAPMQDVIRYAAELMDVNAPAEVPFDKAELSPMGRSFYSENKRICNKRIKEELGVELRYPTYRDGLKAMWDVMSEK</sequence>
<comment type="caution">
    <text evidence="3">The sequence shown here is derived from an EMBL/GenBank/DDBJ whole genome shotgun (WGS) entry which is preliminary data.</text>
</comment>
<dbReference type="InterPro" id="IPR001509">
    <property type="entry name" value="Epimerase_deHydtase"/>
</dbReference>
<dbReference type="PANTHER" id="PTHR43574">
    <property type="entry name" value="EPIMERASE-RELATED"/>
    <property type="match status" value="1"/>
</dbReference>
<reference evidence="3 4" key="1">
    <citation type="submission" date="2024-04" db="EMBL/GenBank/DDBJ databases">
        <title>A novel species isolated from cricket.</title>
        <authorList>
            <person name="Wang H.-C."/>
        </authorList>
    </citation>
    <scope>NUCLEOTIDE SEQUENCE [LARGE SCALE GENOMIC DNA]</scope>
    <source>
        <strain evidence="3 4">WL0021</strain>
    </source>
</reference>
<evidence type="ECO:0000256" key="1">
    <source>
        <dbReference type="ARBA" id="ARBA00023027"/>
    </source>
</evidence>
<gene>
    <name evidence="3" type="ORF">WJT86_03540</name>
</gene>
<dbReference type="InterPro" id="IPR036291">
    <property type="entry name" value="NAD(P)-bd_dom_sf"/>
</dbReference>
<evidence type="ECO:0000313" key="3">
    <source>
        <dbReference type="EMBL" id="MEN3930133.1"/>
    </source>
</evidence>
<dbReference type="RefSeq" id="WP_346336101.1">
    <property type="nucleotide sequence ID" value="NZ_JBBYXI010000001.1"/>
</dbReference>
<protein>
    <submittedName>
        <fullName evidence="3">SDR family oxidoreductase</fullName>
        <ecNumber evidence="3">1.1.1.290</ecNumber>
    </submittedName>
</protein>
<organism evidence="3 4">
    <name type="scientific">Hohaiivirga grylli</name>
    <dbReference type="NCBI Taxonomy" id="3133970"/>
    <lineage>
        <taxon>Bacteria</taxon>
        <taxon>Pseudomonadati</taxon>
        <taxon>Pseudomonadota</taxon>
        <taxon>Alphaproteobacteria</taxon>
        <taxon>Hyphomicrobiales</taxon>
        <taxon>Methylobacteriaceae</taxon>
        <taxon>Hohaiivirga</taxon>
    </lineage>
</organism>
<dbReference type="Gene3D" id="3.40.50.720">
    <property type="entry name" value="NAD(P)-binding Rossmann-like Domain"/>
    <property type="match status" value="1"/>
</dbReference>
<dbReference type="GO" id="GO:0033711">
    <property type="term" value="F:4-phosphoerythronate dehydrogenase activity"/>
    <property type="evidence" value="ECO:0007669"/>
    <property type="project" value="UniProtKB-EC"/>
</dbReference>
<dbReference type="Proteomes" id="UP001418637">
    <property type="component" value="Unassembled WGS sequence"/>
</dbReference>
<name>A0ABV0BGP6_9HYPH</name>
<keyword evidence="4" id="KW-1185">Reference proteome</keyword>
<evidence type="ECO:0000259" key="2">
    <source>
        <dbReference type="Pfam" id="PF01370"/>
    </source>
</evidence>
<dbReference type="Pfam" id="PF01370">
    <property type="entry name" value="Epimerase"/>
    <property type="match status" value="1"/>
</dbReference>
<accession>A0ABV0BGP6</accession>
<dbReference type="EC" id="1.1.1.290" evidence="3"/>
<keyword evidence="3" id="KW-0560">Oxidoreductase</keyword>
<feature type="domain" description="NAD-dependent epimerase/dehydratase" evidence="2">
    <location>
        <begin position="98"/>
        <end position="211"/>
    </location>
</feature>